<dbReference type="PROSITE" id="PS50109">
    <property type="entry name" value="HIS_KIN"/>
    <property type="match status" value="1"/>
</dbReference>
<dbReference type="FunFam" id="3.30.565.10:FF:000006">
    <property type="entry name" value="Sensor histidine kinase WalK"/>
    <property type="match status" value="1"/>
</dbReference>
<keyword evidence="4" id="KW-0597">Phosphoprotein</keyword>
<dbReference type="GO" id="GO:0000155">
    <property type="term" value="F:phosphorelay sensor kinase activity"/>
    <property type="evidence" value="ECO:0007669"/>
    <property type="project" value="InterPro"/>
</dbReference>
<evidence type="ECO:0000256" key="3">
    <source>
        <dbReference type="ARBA" id="ARBA00012438"/>
    </source>
</evidence>
<keyword evidence="10 11" id="KW-0472">Membrane</keyword>
<comment type="caution">
    <text evidence="15">The sequence shown here is derived from an EMBL/GenBank/DDBJ whole genome shotgun (WGS) entry which is preliminary data.</text>
</comment>
<keyword evidence="5" id="KW-0808">Transferase</keyword>
<dbReference type="SUPFAM" id="SSF47384">
    <property type="entry name" value="Homodimeric domain of signal transducing histidine kinase"/>
    <property type="match status" value="1"/>
</dbReference>
<dbReference type="Gene3D" id="6.10.340.10">
    <property type="match status" value="1"/>
</dbReference>
<proteinExistence type="predicted"/>
<dbReference type="InterPro" id="IPR036890">
    <property type="entry name" value="HATPase_C_sf"/>
</dbReference>
<evidence type="ECO:0000256" key="1">
    <source>
        <dbReference type="ARBA" id="ARBA00000085"/>
    </source>
</evidence>
<dbReference type="SUPFAM" id="SSF158472">
    <property type="entry name" value="HAMP domain-like"/>
    <property type="match status" value="1"/>
</dbReference>
<evidence type="ECO:0000256" key="12">
    <source>
        <dbReference type="SAM" id="SignalP"/>
    </source>
</evidence>
<accession>A0A9D1NTB1</accession>
<dbReference type="Pfam" id="PF00512">
    <property type="entry name" value="HisKA"/>
    <property type="match status" value="1"/>
</dbReference>
<evidence type="ECO:0000313" key="16">
    <source>
        <dbReference type="Proteomes" id="UP000886723"/>
    </source>
</evidence>
<dbReference type="Gene3D" id="3.30.565.10">
    <property type="entry name" value="Histidine kinase-like ATPase, C-terminal domain"/>
    <property type="match status" value="1"/>
</dbReference>
<organism evidence="15 16">
    <name type="scientific">Candidatus Pullilachnospira stercoravium</name>
    <dbReference type="NCBI Taxonomy" id="2840913"/>
    <lineage>
        <taxon>Bacteria</taxon>
        <taxon>Bacillati</taxon>
        <taxon>Bacillota</taxon>
        <taxon>Clostridia</taxon>
        <taxon>Lachnospirales</taxon>
        <taxon>Lachnospiraceae</taxon>
        <taxon>Lachnospiraceae incertae sedis</taxon>
        <taxon>Candidatus Pullilachnospira</taxon>
    </lineage>
</organism>
<keyword evidence="9" id="KW-0902">Two-component regulatory system</keyword>
<dbReference type="EMBL" id="DVON01000104">
    <property type="protein sequence ID" value="HIV12452.1"/>
    <property type="molecule type" value="Genomic_DNA"/>
</dbReference>
<dbReference type="CDD" id="cd00082">
    <property type="entry name" value="HisKA"/>
    <property type="match status" value="1"/>
</dbReference>
<dbReference type="CDD" id="cd06225">
    <property type="entry name" value="HAMP"/>
    <property type="match status" value="1"/>
</dbReference>
<gene>
    <name evidence="15" type="ORF">IAA63_04850</name>
</gene>
<evidence type="ECO:0000256" key="7">
    <source>
        <dbReference type="ARBA" id="ARBA00022777"/>
    </source>
</evidence>
<dbReference type="InterPro" id="IPR003594">
    <property type="entry name" value="HATPase_dom"/>
</dbReference>
<dbReference type="PRINTS" id="PR00344">
    <property type="entry name" value="BCTRLSENSOR"/>
</dbReference>
<evidence type="ECO:0000256" key="9">
    <source>
        <dbReference type="ARBA" id="ARBA00023012"/>
    </source>
</evidence>
<dbReference type="PROSITE" id="PS50885">
    <property type="entry name" value="HAMP"/>
    <property type="match status" value="1"/>
</dbReference>
<name>A0A9D1NTB1_9FIRM</name>
<dbReference type="Gene3D" id="1.10.287.130">
    <property type="match status" value="1"/>
</dbReference>
<reference evidence="15" key="1">
    <citation type="submission" date="2020-10" db="EMBL/GenBank/DDBJ databases">
        <authorList>
            <person name="Gilroy R."/>
        </authorList>
    </citation>
    <scope>NUCLEOTIDE SEQUENCE</scope>
    <source>
        <strain evidence="15">ChiBcec2-4451</strain>
    </source>
</reference>
<evidence type="ECO:0000256" key="2">
    <source>
        <dbReference type="ARBA" id="ARBA00004370"/>
    </source>
</evidence>
<sequence length="436" mass="49448">MMAMVCGILALLFSLSSQEVLTGVQARLEQEVANTADNIEYEDGSLEFDSDIMDLEYGIYLSVYDAQGVMLYGRIPYDFDNSVTFEDGSIRRFQTETVSYYVMDMYCRVDGYGMLVIRGVTSITEAESSFRITIRLAVVLLPLLVVLTAVMGYFMTGRTLRPVKRITETVRKIQKDGDLSRRICLGSGRDEIYRMAATFDELLEQVESGLKREQQFTSDVSHELRTPVAAMLLQCEDLLRDPALDGEAREGLQMLRQKLRYLSQMISQLLLLSRADQGREKLSMEVLNFSELAQMAAETAREQAEEKEITVLAAIQPDIFIFGDETLLIRFWMNLLNNAVSYGRQNGHIWIDLKKENGAVWGSVRDDGIGISQEDLPRIWERFFQADPSRTSQESSGLGLSMVQWIVKAHRGSIQVQSRLGEGTEFVFRFPLPDSM</sequence>
<dbReference type="PANTHER" id="PTHR45436">
    <property type="entry name" value="SENSOR HISTIDINE KINASE YKOH"/>
    <property type="match status" value="1"/>
</dbReference>
<reference evidence="15" key="2">
    <citation type="journal article" date="2021" name="PeerJ">
        <title>Extensive microbial diversity within the chicken gut microbiome revealed by metagenomics and culture.</title>
        <authorList>
            <person name="Gilroy R."/>
            <person name="Ravi A."/>
            <person name="Getino M."/>
            <person name="Pursley I."/>
            <person name="Horton D.L."/>
            <person name="Alikhan N.F."/>
            <person name="Baker D."/>
            <person name="Gharbi K."/>
            <person name="Hall N."/>
            <person name="Watson M."/>
            <person name="Adriaenssens E.M."/>
            <person name="Foster-Nyarko E."/>
            <person name="Jarju S."/>
            <person name="Secka A."/>
            <person name="Antonio M."/>
            <person name="Oren A."/>
            <person name="Chaudhuri R.R."/>
            <person name="La Ragione R."/>
            <person name="Hildebrand F."/>
            <person name="Pallen M.J."/>
        </authorList>
    </citation>
    <scope>NUCLEOTIDE SEQUENCE</scope>
    <source>
        <strain evidence="15">ChiBcec2-4451</strain>
    </source>
</reference>
<evidence type="ECO:0000256" key="6">
    <source>
        <dbReference type="ARBA" id="ARBA00022692"/>
    </source>
</evidence>
<feature type="transmembrane region" description="Helical" evidence="11">
    <location>
        <begin position="132"/>
        <end position="155"/>
    </location>
</feature>
<dbReference type="Pfam" id="PF02518">
    <property type="entry name" value="HATPase_c"/>
    <property type="match status" value="1"/>
</dbReference>
<dbReference type="PANTHER" id="PTHR45436:SF5">
    <property type="entry name" value="SENSOR HISTIDINE KINASE TRCS"/>
    <property type="match status" value="1"/>
</dbReference>
<evidence type="ECO:0000256" key="4">
    <source>
        <dbReference type="ARBA" id="ARBA00022553"/>
    </source>
</evidence>
<keyword evidence="8 11" id="KW-1133">Transmembrane helix</keyword>
<protein>
    <recommendedName>
        <fullName evidence="3">histidine kinase</fullName>
        <ecNumber evidence="3">2.7.13.3</ecNumber>
    </recommendedName>
</protein>
<feature type="chain" id="PRO_5039600537" description="histidine kinase" evidence="12">
    <location>
        <begin position="23"/>
        <end position="436"/>
    </location>
</feature>
<dbReference type="InterPro" id="IPR050428">
    <property type="entry name" value="TCS_sensor_his_kinase"/>
</dbReference>
<dbReference type="AlphaFoldDB" id="A0A9D1NTB1"/>
<dbReference type="SMART" id="SM00387">
    <property type="entry name" value="HATPase_c"/>
    <property type="match status" value="1"/>
</dbReference>
<evidence type="ECO:0000256" key="11">
    <source>
        <dbReference type="SAM" id="Phobius"/>
    </source>
</evidence>
<keyword evidence="7 15" id="KW-0418">Kinase</keyword>
<dbReference type="InterPro" id="IPR036097">
    <property type="entry name" value="HisK_dim/P_sf"/>
</dbReference>
<dbReference type="CDD" id="cd00075">
    <property type="entry name" value="HATPase"/>
    <property type="match status" value="1"/>
</dbReference>
<dbReference type="InterPro" id="IPR005467">
    <property type="entry name" value="His_kinase_dom"/>
</dbReference>
<dbReference type="EC" id="2.7.13.3" evidence="3"/>
<dbReference type="InterPro" id="IPR004358">
    <property type="entry name" value="Sig_transdc_His_kin-like_C"/>
</dbReference>
<evidence type="ECO:0000313" key="15">
    <source>
        <dbReference type="EMBL" id="HIV12452.1"/>
    </source>
</evidence>
<evidence type="ECO:0000259" key="14">
    <source>
        <dbReference type="PROSITE" id="PS50885"/>
    </source>
</evidence>
<evidence type="ECO:0000256" key="5">
    <source>
        <dbReference type="ARBA" id="ARBA00022679"/>
    </source>
</evidence>
<dbReference type="Pfam" id="PF00672">
    <property type="entry name" value="HAMP"/>
    <property type="match status" value="1"/>
</dbReference>
<comment type="subcellular location">
    <subcellularLocation>
        <location evidence="2">Membrane</location>
    </subcellularLocation>
</comment>
<dbReference type="SMART" id="SM00388">
    <property type="entry name" value="HisKA"/>
    <property type="match status" value="1"/>
</dbReference>
<keyword evidence="6 11" id="KW-0812">Transmembrane</keyword>
<feature type="signal peptide" evidence="12">
    <location>
        <begin position="1"/>
        <end position="22"/>
    </location>
</feature>
<dbReference type="InterPro" id="IPR003661">
    <property type="entry name" value="HisK_dim/P_dom"/>
</dbReference>
<comment type="catalytic activity">
    <reaction evidence="1">
        <text>ATP + protein L-histidine = ADP + protein N-phospho-L-histidine.</text>
        <dbReference type="EC" id="2.7.13.3"/>
    </reaction>
</comment>
<dbReference type="GO" id="GO:0005886">
    <property type="term" value="C:plasma membrane"/>
    <property type="evidence" value="ECO:0007669"/>
    <property type="project" value="TreeGrafter"/>
</dbReference>
<dbReference type="Proteomes" id="UP000886723">
    <property type="component" value="Unassembled WGS sequence"/>
</dbReference>
<dbReference type="SUPFAM" id="SSF55874">
    <property type="entry name" value="ATPase domain of HSP90 chaperone/DNA topoisomerase II/histidine kinase"/>
    <property type="match status" value="1"/>
</dbReference>
<evidence type="ECO:0000259" key="13">
    <source>
        <dbReference type="PROSITE" id="PS50109"/>
    </source>
</evidence>
<evidence type="ECO:0000256" key="10">
    <source>
        <dbReference type="ARBA" id="ARBA00023136"/>
    </source>
</evidence>
<feature type="domain" description="HAMP" evidence="14">
    <location>
        <begin position="157"/>
        <end position="211"/>
    </location>
</feature>
<dbReference type="SMART" id="SM00304">
    <property type="entry name" value="HAMP"/>
    <property type="match status" value="1"/>
</dbReference>
<feature type="domain" description="Histidine kinase" evidence="13">
    <location>
        <begin position="219"/>
        <end position="434"/>
    </location>
</feature>
<keyword evidence="12" id="KW-0732">Signal</keyword>
<dbReference type="InterPro" id="IPR003660">
    <property type="entry name" value="HAMP_dom"/>
</dbReference>
<evidence type="ECO:0000256" key="8">
    <source>
        <dbReference type="ARBA" id="ARBA00022989"/>
    </source>
</evidence>